<organism evidence="2">
    <name type="scientific">Pithovirus LCPAC202</name>
    <dbReference type="NCBI Taxonomy" id="2506592"/>
    <lineage>
        <taxon>Viruses</taxon>
        <taxon>Pithoviruses</taxon>
    </lineage>
</organism>
<name>A0A481Z665_9VIRU</name>
<sequence>MSQILQANSLTIENIAEFDDQFIKQLLTLNGYQAQEDDFNKLVAIILLAKGGYMKRDDEVYLSAPENKFNSWYSESDESLLGEISTRGIKAYAKITKVDIIRALLNADANRAQVGPFATASGIIRAPPTLSPVNVISPPRVNSPPPSSGRGVLPPDTISQPSSGSVSPNVPLLNPPPVSFTRDQLRQNQGLVQPAPGLYPPVTQYQQSGKVIVSPIPPQTIVSPYLGVVSPRVTYQVIAVPNTIPSRITGGIEAYADANYVYLCGSKAMQNKKLARAVPGMVLVGSPTKCFGYPLSQKAAVITLRDTIRAKYAAKKTTLGVSPSLSLVSPTAMLTIPVPSTIPSRTSGGVEAYADTSYVYLCGSKVMQNKKLARAIPGMVLVGTPTKCFAYPLSQKAAVISLRDTLRAKYAPRTGLPTPRLTLPAAVNYAGLPGQPLFGQGSQIYTGSVNRGPIVPMAPARTFVPRAPVSARTPAFLPGVQTGQTFRPM</sequence>
<proteinExistence type="predicted"/>
<evidence type="ECO:0000256" key="1">
    <source>
        <dbReference type="SAM" id="MobiDB-lite"/>
    </source>
</evidence>
<feature type="region of interest" description="Disordered" evidence="1">
    <location>
        <begin position="134"/>
        <end position="171"/>
    </location>
</feature>
<reference evidence="2" key="1">
    <citation type="journal article" date="2019" name="MBio">
        <title>Virus Genomes from Deep Sea Sediments Expand the Ocean Megavirome and Support Independent Origins of Viral Gigantism.</title>
        <authorList>
            <person name="Backstrom D."/>
            <person name="Yutin N."/>
            <person name="Jorgensen S.L."/>
            <person name="Dharamshi J."/>
            <person name="Homa F."/>
            <person name="Zaremba-Niedwiedzka K."/>
            <person name="Spang A."/>
            <person name="Wolf Y.I."/>
            <person name="Koonin E.V."/>
            <person name="Ettema T.J."/>
        </authorList>
    </citation>
    <scope>NUCLEOTIDE SEQUENCE</scope>
</reference>
<accession>A0A481Z665</accession>
<dbReference type="EMBL" id="MK500518">
    <property type="protein sequence ID" value="QBK91257.1"/>
    <property type="molecule type" value="Genomic_DNA"/>
</dbReference>
<evidence type="ECO:0000313" key="2">
    <source>
        <dbReference type="EMBL" id="QBK91257.1"/>
    </source>
</evidence>
<gene>
    <name evidence="2" type="ORF">LCPAC202_02310</name>
</gene>
<protein>
    <submittedName>
        <fullName evidence="2">Uncharacterized protein</fullName>
    </submittedName>
</protein>